<dbReference type="InterPro" id="IPR018682">
    <property type="entry name" value="DUF2167_membr"/>
</dbReference>
<name>A0ABM9JPS9_9RALS</name>
<evidence type="ECO:0000313" key="2">
    <source>
        <dbReference type="EMBL" id="CAJ0800447.1"/>
    </source>
</evidence>
<sequence length="312" mass="33344">MGKGLQGALRAWAGALACMAVLGVTGVMGVMGATAAHAQQASDRQQEMKQAWAAAKAAAKVGPTSIELRDQAALKIGKDQVFIPQPAAGQLMHAMGNSNNPDMLGLIMPTSDDDEWMVVAKYEASGYIKDDDARDWNVDDLYKSLKEGTAAANEEREKRGIPALEIQGWVERPHYDAATHRLIWSMAARSKGQPADDPGAVNYNTYALGRDGYISLNLITGRDHVDADKPAVQKLLADLDFKDGKRYTDFNSKTDKVAEYGLAALVGGIAAKKLGLFAVMAAFLAKFAKVAILAVAGFGAAIAKFFKRKPSA</sequence>
<keyword evidence="1" id="KW-1133">Transmembrane helix</keyword>
<accession>A0ABM9JPS9</accession>
<evidence type="ECO:0000313" key="3">
    <source>
        <dbReference type="Proteomes" id="UP001189813"/>
    </source>
</evidence>
<keyword evidence="3" id="KW-1185">Reference proteome</keyword>
<protein>
    <recommendedName>
        <fullName evidence="4">DUF2167 domain-containing protein</fullName>
    </recommendedName>
</protein>
<feature type="transmembrane region" description="Helical" evidence="1">
    <location>
        <begin position="12"/>
        <end position="36"/>
    </location>
</feature>
<keyword evidence="1" id="KW-0472">Membrane</keyword>
<dbReference type="Pfam" id="PF09935">
    <property type="entry name" value="DUF2167"/>
    <property type="match status" value="1"/>
</dbReference>
<comment type="caution">
    <text evidence="2">The sequence shown here is derived from an EMBL/GenBank/DDBJ whole genome shotgun (WGS) entry which is preliminary data.</text>
</comment>
<dbReference type="Proteomes" id="UP001189813">
    <property type="component" value="Unassembled WGS sequence"/>
</dbReference>
<dbReference type="RefSeq" id="WP_316667008.1">
    <property type="nucleotide sequence ID" value="NZ_CATZBU010000009.1"/>
</dbReference>
<dbReference type="EMBL" id="CATZBU010000009">
    <property type="protein sequence ID" value="CAJ0800447.1"/>
    <property type="molecule type" value="Genomic_DNA"/>
</dbReference>
<proteinExistence type="predicted"/>
<evidence type="ECO:0008006" key="4">
    <source>
        <dbReference type="Google" id="ProtNLM"/>
    </source>
</evidence>
<gene>
    <name evidence="2" type="ORF">LMG19083_03442</name>
</gene>
<keyword evidence="1" id="KW-0812">Transmembrane</keyword>
<evidence type="ECO:0000256" key="1">
    <source>
        <dbReference type="SAM" id="Phobius"/>
    </source>
</evidence>
<reference evidence="2 3" key="1">
    <citation type="submission" date="2023-07" db="EMBL/GenBank/DDBJ databases">
        <authorList>
            <person name="Peeters C."/>
        </authorList>
    </citation>
    <scope>NUCLEOTIDE SEQUENCE [LARGE SCALE GENOMIC DNA]</scope>
    <source>
        <strain evidence="2 3">LMG 19083</strain>
    </source>
</reference>
<organism evidence="2 3">
    <name type="scientific">Ralstonia psammae</name>
    <dbReference type="NCBI Taxonomy" id="3058598"/>
    <lineage>
        <taxon>Bacteria</taxon>
        <taxon>Pseudomonadati</taxon>
        <taxon>Pseudomonadota</taxon>
        <taxon>Betaproteobacteria</taxon>
        <taxon>Burkholderiales</taxon>
        <taxon>Burkholderiaceae</taxon>
        <taxon>Ralstonia</taxon>
    </lineage>
</organism>